<feature type="transmembrane region" description="Helical" evidence="1">
    <location>
        <begin position="449"/>
        <end position="472"/>
    </location>
</feature>
<name>A0A1Y1JID9_PLAGO</name>
<keyword evidence="1" id="KW-1133">Transmembrane helix</keyword>
<evidence type="ECO:0000313" key="3">
    <source>
        <dbReference type="EMBL" id="GAW79864.1"/>
    </source>
</evidence>
<feature type="signal peptide" evidence="2">
    <location>
        <begin position="1"/>
        <end position="23"/>
    </location>
</feature>
<accession>A0A1Y1JID9</accession>
<protein>
    <recommendedName>
        <fullName evidence="5">Pv-fam-d protein</fullName>
    </recommendedName>
</protein>
<feature type="transmembrane region" description="Helical" evidence="1">
    <location>
        <begin position="478"/>
        <end position="500"/>
    </location>
</feature>
<reference evidence="4" key="1">
    <citation type="submission" date="2017-04" db="EMBL/GenBank/DDBJ databases">
        <title>Plasmodium gonderi genome.</title>
        <authorList>
            <person name="Arisue N."/>
            <person name="Honma H."/>
            <person name="Kawai S."/>
            <person name="Tougan T."/>
            <person name="Tanabe K."/>
            <person name="Horii T."/>
        </authorList>
    </citation>
    <scope>NUCLEOTIDE SEQUENCE [LARGE SCALE GENOMIC DNA]</scope>
    <source>
        <strain evidence="4">ATCC 30045</strain>
    </source>
</reference>
<evidence type="ECO:0000256" key="1">
    <source>
        <dbReference type="SAM" id="Phobius"/>
    </source>
</evidence>
<evidence type="ECO:0000256" key="2">
    <source>
        <dbReference type="SAM" id="SignalP"/>
    </source>
</evidence>
<evidence type="ECO:0008006" key="5">
    <source>
        <dbReference type="Google" id="ProtNLM"/>
    </source>
</evidence>
<dbReference type="AlphaFoldDB" id="A0A1Y1JID9"/>
<proteinExistence type="predicted"/>
<sequence>MKHYKAFLFTFLVWAWESTKNGGLSNLNGADIVVQKELGPIAGRMLLEYDRLYNDDASSVYTSSTNTKRAFGNDFTSVLDTSVDDLKSVASTERMSMDASTADSIFDETDKESSKMDESMSDMYDDGSNATLDSAATLMSKRADAARKFKSHLSNSEKNKRNTNIDLSYDDLIAERLKEVSQKEKALRKELLDESSIDLKDVGKSLKKYYKEREMESMDDVTSDFNLDEELNDKIKELSTREQEALKDVLNGFSKNKKSKGKGKHVGDFSGYLLNYKKSHRDDSNFEINQNERLLKRMKEFSSKDREAMRRILKRIRGASKNGSMEDIERELKSLLNTIKKKKNSDSDENIDALVNAIGESVFADENSSKKIKDTKLAKLYGSKERGRKSLGDLRSYIDENMDDEHAEVAHMLVNKIEKYKHKMAKLQSRSKNESKFMKMRHNLKLKKILLYVPLISLITSVLLAGLLYYYWAGPLTVSAIFFIGLFSFIAGTTVSYGVLGKALFNSSLKIIDFLLGGHEELDTDHYLVKRRKYKKF</sequence>
<dbReference type="OrthoDB" id="385778at2759"/>
<evidence type="ECO:0000313" key="4">
    <source>
        <dbReference type="Proteomes" id="UP000195521"/>
    </source>
</evidence>
<keyword evidence="1" id="KW-0472">Membrane</keyword>
<organism evidence="3 4">
    <name type="scientific">Plasmodium gonderi</name>
    <dbReference type="NCBI Taxonomy" id="77519"/>
    <lineage>
        <taxon>Eukaryota</taxon>
        <taxon>Sar</taxon>
        <taxon>Alveolata</taxon>
        <taxon>Apicomplexa</taxon>
        <taxon>Aconoidasida</taxon>
        <taxon>Haemosporida</taxon>
        <taxon>Plasmodiidae</taxon>
        <taxon>Plasmodium</taxon>
        <taxon>Plasmodium (Plasmodium)</taxon>
    </lineage>
</organism>
<dbReference type="OMA" id="REFNAKD"/>
<feature type="chain" id="PRO_5013367646" description="Pv-fam-d protein" evidence="2">
    <location>
        <begin position="24"/>
        <end position="537"/>
    </location>
</feature>
<comment type="caution">
    <text evidence="3">The sequence shown here is derived from an EMBL/GenBank/DDBJ whole genome shotgun (WGS) entry which is preliminary data.</text>
</comment>
<dbReference type="Proteomes" id="UP000195521">
    <property type="component" value="Unassembled WGS sequence"/>
</dbReference>
<dbReference type="GeneID" id="39746576"/>
<keyword evidence="4" id="KW-1185">Reference proteome</keyword>
<dbReference type="RefSeq" id="XP_028542453.1">
    <property type="nucleotide sequence ID" value="XM_028686652.1"/>
</dbReference>
<dbReference type="EMBL" id="BDQF01000007">
    <property type="protein sequence ID" value="GAW79864.1"/>
    <property type="molecule type" value="Genomic_DNA"/>
</dbReference>
<keyword evidence="1" id="KW-0812">Transmembrane</keyword>
<keyword evidence="2" id="KW-0732">Signal</keyword>
<gene>
    <name evidence="3" type="ORF">PGO_060080</name>
</gene>